<reference evidence="3" key="1">
    <citation type="journal article" date="2023" name="Mol. Phylogenet. Evol.">
        <title>Genome-scale phylogeny and comparative genomics of the fungal order Sordariales.</title>
        <authorList>
            <person name="Hensen N."/>
            <person name="Bonometti L."/>
            <person name="Westerberg I."/>
            <person name="Brannstrom I.O."/>
            <person name="Guillou S."/>
            <person name="Cros-Aarteil S."/>
            <person name="Calhoun S."/>
            <person name="Haridas S."/>
            <person name="Kuo A."/>
            <person name="Mondo S."/>
            <person name="Pangilinan J."/>
            <person name="Riley R."/>
            <person name="LaButti K."/>
            <person name="Andreopoulos B."/>
            <person name="Lipzen A."/>
            <person name="Chen C."/>
            <person name="Yan M."/>
            <person name="Daum C."/>
            <person name="Ng V."/>
            <person name="Clum A."/>
            <person name="Steindorff A."/>
            <person name="Ohm R.A."/>
            <person name="Martin F."/>
            <person name="Silar P."/>
            <person name="Natvig D.O."/>
            <person name="Lalanne C."/>
            <person name="Gautier V."/>
            <person name="Ament-Velasquez S.L."/>
            <person name="Kruys A."/>
            <person name="Hutchinson M.I."/>
            <person name="Powell A.J."/>
            <person name="Barry K."/>
            <person name="Miller A.N."/>
            <person name="Grigoriev I.V."/>
            <person name="Debuchy R."/>
            <person name="Gladieux P."/>
            <person name="Hiltunen Thoren M."/>
            <person name="Johannesson H."/>
        </authorList>
    </citation>
    <scope>NUCLEOTIDE SEQUENCE</scope>
    <source>
        <strain evidence="3">CBS 892.96</strain>
    </source>
</reference>
<dbReference type="EMBL" id="MU866710">
    <property type="protein sequence ID" value="KAK4170907.1"/>
    <property type="molecule type" value="Genomic_DNA"/>
</dbReference>
<reference evidence="3" key="2">
    <citation type="submission" date="2023-05" db="EMBL/GenBank/DDBJ databases">
        <authorList>
            <consortium name="Lawrence Berkeley National Laboratory"/>
            <person name="Steindorff A."/>
            <person name="Hensen N."/>
            <person name="Bonometti L."/>
            <person name="Westerberg I."/>
            <person name="Brannstrom I.O."/>
            <person name="Guillou S."/>
            <person name="Cros-Aarteil S."/>
            <person name="Calhoun S."/>
            <person name="Haridas S."/>
            <person name="Kuo A."/>
            <person name="Mondo S."/>
            <person name="Pangilinan J."/>
            <person name="Riley R."/>
            <person name="Labutti K."/>
            <person name="Andreopoulos B."/>
            <person name="Lipzen A."/>
            <person name="Chen C."/>
            <person name="Yanf M."/>
            <person name="Daum C."/>
            <person name="Ng V."/>
            <person name="Clum A."/>
            <person name="Ohm R."/>
            <person name="Martin F."/>
            <person name="Silar P."/>
            <person name="Natvig D."/>
            <person name="Lalanne C."/>
            <person name="Gautier V."/>
            <person name="Ament-Velasquez S.L."/>
            <person name="Kruys A."/>
            <person name="Hutchinson M.I."/>
            <person name="Powell A.J."/>
            <person name="Barry K."/>
            <person name="Miller A.N."/>
            <person name="Grigoriev I.V."/>
            <person name="Debuchy R."/>
            <person name="Gladieux P."/>
            <person name="Thoren M.H."/>
            <person name="Johannesson H."/>
        </authorList>
    </citation>
    <scope>NUCLEOTIDE SEQUENCE</scope>
    <source>
        <strain evidence="3">CBS 892.96</strain>
    </source>
</reference>
<keyword evidence="4" id="KW-1185">Reference proteome</keyword>
<evidence type="ECO:0000313" key="4">
    <source>
        <dbReference type="Proteomes" id="UP001302321"/>
    </source>
</evidence>
<dbReference type="Proteomes" id="UP001302321">
    <property type="component" value="Unassembled WGS sequence"/>
</dbReference>
<comment type="caution">
    <text evidence="3">The sequence shown here is derived from an EMBL/GenBank/DDBJ whole genome shotgun (WGS) entry which is preliminary data.</text>
</comment>
<protein>
    <submittedName>
        <fullName evidence="3">Uncharacterized protein</fullName>
    </submittedName>
</protein>
<keyword evidence="2" id="KW-0732">Signal</keyword>
<feature type="chain" id="PRO_5043003580" evidence="2">
    <location>
        <begin position="30"/>
        <end position="122"/>
    </location>
</feature>
<organism evidence="3 4">
    <name type="scientific">Triangularia setosa</name>
    <dbReference type="NCBI Taxonomy" id="2587417"/>
    <lineage>
        <taxon>Eukaryota</taxon>
        <taxon>Fungi</taxon>
        <taxon>Dikarya</taxon>
        <taxon>Ascomycota</taxon>
        <taxon>Pezizomycotina</taxon>
        <taxon>Sordariomycetes</taxon>
        <taxon>Sordariomycetidae</taxon>
        <taxon>Sordariales</taxon>
        <taxon>Podosporaceae</taxon>
        <taxon>Triangularia</taxon>
    </lineage>
</organism>
<evidence type="ECO:0000256" key="1">
    <source>
        <dbReference type="SAM" id="MobiDB-lite"/>
    </source>
</evidence>
<evidence type="ECO:0000256" key="2">
    <source>
        <dbReference type="SAM" id="SignalP"/>
    </source>
</evidence>
<name>A0AAN6VY59_9PEZI</name>
<feature type="compositionally biased region" description="Low complexity" evidence="1">
    <location>
        <begin position="82"/>
        <end position="93"/>
    </location>
</feature>
<dbReference type="AlphaFoldDB" id="A0AAN6VY59"/>
<evidence type="ECO:0000313" key="3">
    <source>
        <dbReference type="EMBL" id="KAK4170907.1"/>
    </source>
</evidence>
<sequence>MPPRHRLLHTPAAMRLLVGWACWEKDVSSTYTEPGLNTMLITAHDDSVTLTATATEPDLSTMPISAHGNSSITTAPTSHRPTSGSGTSAVATTTRSSAGRVDFRGYELMMLGAAIVEYKCLF</sequence>
<gene>
    <name evidence="3" type="ORF">QBC36DRAFT_369207</name>
</gene>
<feature type="region of interest" description="Disordered" evidence="1">
    <location>
        <begin position="59"/>
        <end position="93"/>
    </location>
</feature>
<feature type="compositionally biased region" description="Polar residues" evidence="1">
    <location>
        <begin position="67"/>
        <end position="81"/>
    </location>
</feature>
<proteinExistence type="predicted"/>
<accession>A0AAN6VY59</accession>
<feature type="signal peptide" evidence="2">
    <location>
        <begin position="1"/>
        <end position="29"/>
    </location>
</feature>